<organism evidence="1 2">
    <name type="scientific">Sporanaerobium hydrogeniformans</name>
    <dbReference type="NCBI Taxonomy" id="3072179"/>
    <lineage>
        <taxon>Bacteria</taxon>
        <taxon>Bacillati</taxon>
        <taxon>Bacillota</taxon>
        <taxon>Clostridia</taxon>
        <taxon>Lachnospirales</taxon>
        <taxon>Lachnospiraceae</taxon>
        <taxon>Sporanaerobium</taxon>
    </lineage>
</organism>
<dbReference type="EMBL" id="PEDL01000001">
    <property type="protein sequence ID" value="PHV72096.1"/>
    <property type="molecule type" value="Genomic_DNA"/>
</dbReference>
<reference evidence="1" key="1">
    <citation type="submission" date="2017-10" db="EMBL/GenBank/DDBJ databases">
        <title>Genome sequence of cellulolytic Lachnospiraceae bacterium XHS1971 isolated from hotspring sediment.</title>
        <authorList>
            <person name="Vasudevan G."/>
            <person name="Joshi A.J."/>
            <person name="Hivarkar S."/>
            <person name="Lanjekar V.B."/>
            <person name="Dhakephalkar P.K."/>
            <person name="Dagar S."/>
        </authorList>
    </citation>
    <scope>NUCLEOTIDE SEQUENCE</scope>
    <source>
        <strain evidence="1">XHS1971</strain>
    </source>
</reference>
<evidence type="ECO:0000313" key="1">
    <source>
        <dbReference type="EMBL" id="PHV72096.1"/>
    </source>
</evidence>
<accession>A0AC61DHQ1</accession>
<protein>
    <submittedName>
        <fullName evidence="1">Uncharacterized protein</fullName>
    </submittedName>
</protein>
<dbReference type="Proteomes" id="UP000224460">
    <property type="component" value="Unassembled WGS sequence"/>
</dbReference>
<gene>
    <name evidence="1" type="ORF">CS063_01045</name>
</gene>
<comment type="caution">
    <text evidence="1">The sequence shown here is derived from an EMBL/GenBank/DDBJ whole genome shotgun (WGS) entry which is preliminary data.</text>
</comment>
<proteinExistence type="predicted"/>
<evidence type="ECO:0000313" key="2">
    <source>
        <dbReference type="Proteomes" id="UP000224460"/>
    </source>
</evidence>
<sequence>MSNTSLKDVLYDKSYVCPVCNRKFTSKTIKLGKNQVVSVDLDLYPHYSLVNPLLYDILFCEFCGYAATSKNFDTLLPKQKEWIRNQICSNYKSHTFSEFVTTEEAIYKHKMALLACLTKKGKVGEQAYIALHIAWLYRDLEDTENEIAFLERAYDGFSTALSTERFPILGLDEITTMYMLAALAYKLGKPIEAKKYLGSVLTTAGISERVKDRALDLKTILNQE</sequence>
<name>A0AC61DHQ1_9FIRM</name>
<keyword evidence="2" id="KW-1185">Reference proteome</keyword>